<dbReference type="AlphaFoldDB" id="A0A6A5X943"/>
<dbReference type="SUPFAM" id="SSF51197">
    <property type="entry name" value="Clavaminate synthase-like"/>
    <property type="match status" value="1"/>
</dbReference>
<dbReference type="Pfam" id="PF14226">
    <property type="entry name" value="DIOX_N"/>
    <property type="match status" value="1"/>
</dbReference>
<comment type="similarity">
    <text evidence="1 2">Belongs to the iron/ascorbate-dependent oxidoreductase family.</text>
</comment>
<dbReference type="PANTHER" id="PTHR47990">
    <property type="entry name" value="2-OXOGLUTARATE (2OG) AND FE(II)-DEPENDENT OXYGENASE SUPERFAMILY PROTEIN-RELATED"/>
    <property type="match status" value="1"/>
</dbReference>
<proteinExistence type="inferred from homology"/>
<reference evidence="5" key="1">
    <citation type="journal article" date="2020" name="Stud. Mycol.">
        <title>101 Dothideomycetes genomes: a test case for predicting lifestyles and emergence of pathogens.</title>
        <authorList>
            <person name="Haridas S."/>
            <person name="Albert R."/>
            <person name="Binder M."/>
            <person name="Bloem J."/>
            <person name="Labutti K."/>
            <person name="Salamov A."/>
            <person name="Andreopoulos B."/>
            <person name="Baker S."/>
            <person name="Barry K."/>
            <person name="Bills G."/>
            <person name="Bluhm B."/>
            <person name="Cannon C."/>
            <person name="Castanera R."/>
            <person name="Culley D."/>
            <person name="Daum C."/>
            <person name="Ezra D."/>
            <person name="Gonzalez J."/>
            <person name="Henrissat B."/>
            <person name="Kuo A."/>
            <person name="Liang C."/>
            <person name="Lipzen A."/>
            <person name="Lutzoni F."/>
            <person name="Magnuson J."/>
            <person name="Mondo S."/>
            <person name="Nolan M."/>
            <person name="Ohm R."/>
            <person name="Pangilinan J."/>
            <person name="Park H.-J."/>
            <person name="Ramirez L."/>
            <person name="Alfaro M."/>
            <person name="Sun H."/>
            <person name="Tritt A."/>
            <person name="Yoshinaga Y."/>
            <person name="Zwiers L.-H."/>
            <person name="Turgeon B."/>
            <person name="Goodwin S."/>
            <person name="Spatafora J."/>
            <person name="Crous P."/>
            <person name="Grigoriev I."/>
        </authorList>
    </citation>
    <scope>NUCLEOTIDE SEQUENCE</scope>
    <source>
        <strain evidence="5">CBS 175.79</strain>
    </source>
</reference>
<dbReference type="RefSeq" id="XP_033377769.1">
    <property type="nucleotide sequence ID" value="XM_033534595.1"/>
</dbReference>
<dbReference type="InterPro" id="IPR005123">
    <property type="entry name" value="Oxoglu/Fe-dep_dioxygenase_dom"/>
</dbReference>
<dbReference type="Pfam" id="PF03171">
    <property type="entry name" value="2OG-FeII_Oxy"/>
    <property type="match status" value="1"/>
</dbReference>
<feature type="domain" description="Fe2OG dioxygenase" evidence="4">
    <location>
        <begin position="198"/>
        <end position="304"/>
    </location>
</feature>
<dbReference type="InterPro" id="IPR044861">
    <property type="entry name" value="IPNS-like_FE2OG_OXY"/>
</dbReference>
<dbReference type="GO" id="GO:0051213">
    <property type="term" value="F:dioxygenase activity"/>
    <property type="evidence" value="ECO:0007669"/>
    <property type="project" value="UniProtKB-KW"/>
</dbReference>
<evidence type="ECO:0000256" key="1">
    <source>
        <dbReference type="ARBA" id="ARBA00008056"/>
    </source>
</evidence>
<gene>
    <name evidence="5" type="ORF">BU24DRAFT_74949</name>
</gene>
<name>A0A6A5X943_9PLEO</name>
<dbReference type="GO" id="GO:0046872">
    <property type="term" value="F:metal ion binding"/>
    <property type="evidence" value="ECO:0007669"/>
    <property type="project" value="UniProtKB-KW"/>
</dbReference>
<protein>
    <submittedName>
        <fullName evidence="5">Putative leucoanthocyanidin dioxygenase</fullName>
    </submittedName>
</protein>
<keyword evidence="2" id="KW-0560">Oxidoreductase</keyword>
<dbReference type="OrthoDB" id="288590at2759"/>
<dbReference type="Proteomes" id="UP000799778">
    <property type="component" value="Unassembled WGS sequence"/>
</dbReference>
<keyword evidence="2" id="KW-0479">Metal-binding</keyword>
<keyword evidence="6" id="KW-1185">Reference proteome</keyword>
<dbReference type="EMBL" id="ML978078">
    <property type="protein sequence ID" value="KAF2009430.1"/>
    <property type="molecule type" value="Genomic_DNA"/>
</dbReference>
<keyword evidence="2" id="KW-0408">Iron</keyword>
<feature type="region of interest" description="Disordered" evidence="3">
    <location>
        <begin position="82"/>
        <end position="102"/>
    </location>
</feature>
<dbReference type="InterPro" id="IPR026992">
    <property type="entry name" value="DIOX_N"/>
</dbReference>
<keyword evidence="5" id="KW-0223">Dioxygenase</keyword>
<dbReference type="PROSITE" id="PS51471">
    <property type="entry name" value="FE2OG_OXY"/>
    <property type="match status" value="1"/>
</dbReference>
<dbReference type="GeneID" id="54291992"/>
<organism evidence="5 6">
    <name type="scientific">Aaosphaeria arxii CBS 175.79</name>
    <dbReference type="NCBI Taxonomy" id="1450172"/>
    <lineage>
        <taxon>Eukaryota</taxon>
        <taxon>Fungi</taxon>
        <taxon>Dikarya</taxon>
        <taxon>Ascomycota</taxon>
        <taxon>Pezizomycotina</taxon>
        <taxon>Dothideomycetes</taxon>
        <taxon>Pleosporomycetidae</taxon>
        <taxon>Pleosporales</taxon>
        <taxon>Pleosporales incertae sedis</taxon>
        <taxon>Aaosphaeria</taxon>
    </lineage>
</organism>
<dbReference type="InterPro" id="IPR027443">
    <property type="entry name" value="IPNS-like_sf"/>
</dbReference>
<dbReference type="InterPro" id="IPR050231">
    <property type="entry name" value="Iron_ascorbate_oxido_reductase"/>
</dbReference>
<evidence type="ECO:0000259" key="4">
    <source>
        <dbReference type="PROSITE" id="PS51471"/>
    </source>
</evidence>
<evidence type="ECO:0000256" key="3">
    <source>
        <dbReference type="SAM" id="MobiDB-lite"/>
    </source>
</evidence>
<sequence length="351" mass="39596">MTTKNTRSDTYCGDHEVSIVDLSAFTANGDAESKRRAAIDLREKLKVNGCIGIVGHGVSQKMITEAFAVAKEFFDMPMEEKMKAPHPDAPVPHRGYSRPDDKNHVAAKTAKEMTSEAKKEMYSKTKDFKEAFDLGSEENRDEPNTWLPKGVYDGFREFTLKFYWELNKTSLAILDALIISLDLTDEEADRVRALHPGHDHQLRLLHYPPVARVEAADKLVTRMGAHTDWSTFTLLFQDTNGGLMYMDRATDTFVDAAPIDNVVYMNIGDMFERISNGIYPSALHQVVIHKPQKSRYSIPYFMCSLGDGVIEPQPSLVKRMGFQKYDPVTTMEYSTSAFQTVRDASEVLSTD</sequence>
<evidence type="ECO:0000313" key="5">
    <source>
        <dbReference type="EMBL" id="KAF2009430.1"/>
    </source>
</evidence>
<dbReference type="GO" id="GO:0044283">
    <property type="term" value="P:small molecule biosynthetic process"/>
    <property type="evidence" value="ECO:0007669"/>
    <property type="project" value="UniProtKB-ARBA"/>
</dbReference>
<evidence type="ECO:0000313" key="6">
    <source>
        <dbReference type="Proteomes" id="UP000799778"/>
    </source>
</evidence>
<evidence type="ECO:0000256" key="2">
    <source>
        <dbReference type="RuleBase" id="RU003682"/>
    </source>
</evidence>
<dbReference type="Gene3D" id="2.60.120.330">
    <property type="entry name" value="B-lactam Antibiotic, Isopenicillin N Synthase, Chain"/>
    <property type="match status" value="1"/>
</dbReference>
<accession>A0A6A5X943</accession>